<name>A0A1V3BV58_9ACTN</name>
<dbReference type="NCBIfam" id="NF038076">
    <property type="entry name" value="fam_STM4015"/>
    <property type="match status" value="1"/>
</dbReference>
<dbReference type="STRING" id="501010.NOSIN_00700"/>
<protein>
    <recommendedName>
        <fullName evidence="3">Cytoplasmic protein</fullName>
    </recommendedName>
</protein>
<dbReference type="AlphaFoldDB" id="A0A1V3BV58"/>
<keyword evidence="2" id="KW-1185">Reference proteome</keyword>
<dbReference type="InterPro" id="IPR047722">
    <property type="entry name" value="STM4015-like"/>
</dbReference>
<gene>
    <name evidence="1" type="ORF">NOSIN_00700</name>
</gene>
<comment type="caution">
    <text evidence="1">The sequence shown here is derived from an EMBL/GenBank/DDBJ whole genome shotgun (WGS) entry which is preliminary data.</text>
</comment>
<dbReference type="RefSeq" id="WP_077688878.1">
    <property type="nucleotide sequence ID" value="NZ_MCOK01000001.1"/>
</dbReference>
<dbReference type="SUPFAM" id="SSF52047">
    <property type="entry name" value="RNI-like"/>
    <property type="match status" value="1"/>
</dbReference>
<accession>A0A1V3BV58</accession>
<dbReference type="EMBL" id="MCOK01000001">
    <property type="protein sequence ID" value="OOC52534.1"/>
    <property type="molecule type" value="Genomic_DNA"/>
</dbReference>
<organism evidence="1 2">
    <name type="scientific">Nocardiopsis sinuspersici</name>
    <dbReference type="NCBI Taxonomy" id="501010"/>
    <lineage>
        <taxon>Bacteria</taxon>
        <taxon>Bacillati</taxon>
        <taxon>Actinomycetota</taxon>
        <taxon>Actinomycetes</taxon>
        <taxon>Streptosporangiales</taxon>
        <taxon>Nocardiopsidaceae</taxon>
        <taxon>Nocardiopsis</taxon>
    </lineage>
</organism>
<evidence type="ECO:0008006" key="3">
    <source>
        <dbReference type="Google" id="ProtNLM"/>
    </source>
</evidence>
<sequence length="331" mass="35821">MPSLTEFAGLPVVEFPADGTEEGRIERIRAQGGDPRNPASVAWRLRTSDEPPEEGRGEHVARFLSVVDTEQVGALVLGAWGYPAQEGPEGFLEPLIEHADALPNLRSVFVGDIDFEESELSWISQGDLAPFVAAFPRLEELAVKGAAGMEGELRLHVPSHASLRSLTLETGGLPGRVAREVASSGLPALEHLELWLGVEDYGGDTSPSDLAPVLAGEAFPRLRYLGVRNAERVDEWVPVLAEAPVAKNLEVLDLSLGILTDKGGQALVDRADAFSGLRELDLHHHYLSEGMVERVRAAFTGIGVEVDLSDRLEPEYDETDGEPEYYTAASE</sequence>
<dbReference type="Gene3D" id="3.80.10.10">
    <property type="entry name" value="Ribonuclease Inhibitor"/>
    <property type="match status" value="1"/>
</dbReference>
<proteinExistence type="predicted"/>
<evidence type="ECO:0000313" key="2">
    <source>
        <dbReference type="Proteomes" id="UP000189004"/>
    </source>
</evidence>
<dbReference type="InterPro" id="IPR032675">
    <property type="entry name" value="LRR_dom_sf"/>
</dbReference>
<dbReference type="OrthoDB" id="9781345at2"/>
<dbReference type="Proteomes" id="UP000189004">
    <property type="component" value="Unassembled WGS sequence"/>
</dbReference>
<reference evidence="2" key="1">
    <citation type="submission" date="2016-08" db="EMBL/GenBank/DDBJ databases">
        <authorList>
            <person name="Tokovenko B."/>
            <person name="Kalinowski J."/>
        </authorList>
    </citation>
    <scope>NUCLEOTIDE SEQUENCE [LARGE SCALE GENOMIC DNA]</scope>
    <source>
        <strain evidence="2">UTMC102</strain>
    </source>
</reference>
<evidence type="ECO:0000313" key="1">
    <source>
        <dbReference type="EMBL" id="OOC52534.1"/>
    </source>
</evidence>